<dbReference type="OrthoDB" id="683469at2759"/>
<dbReference type="EMBL" id="SZYD01000013">
    <property type="protein sequence ID" value="KAD4385417.1"/>
    <property type="molecule type" value="Genomic_DNA"/>
</dbReference>
<dbReference type="InterPro" id="IPR018289">
    <property type="entry name" value="MULE_transposase_dom"/>
</dbReference>
<protein>
    <recommendedName>
        <fullName evidence="1">MULE transposase domain-containing protein</fullName>
    </recommendedName>
</protein>
<dbReference type="AlphaFoldDB" id="A0A5N6N5J7"/>
<evidence type="ECO:0000313" key="2">
    <source>
        <dbReference type="EMBL" id="KAD4385417.1"/>
    </source>
</evidence>
<proteinExistence type="predicted"/>
<comment type="caution">
    <text evidence="2">The sequence shown here is derived from an EMBL/GenBank/DDBJ whole genome shotgun (WGS) entry which is preliminary data.</text>
</comment>
<accession>A0A5N6N5J7</accession>
<organism evidence="2 3">
    <name type="scientific">Mikania micrantha</name>
    <name type="common">bitter vine</name>
    <dbReference type="NCBI Taxonomy" id="192012"/>
    <lineage>
        <taxon>Eukaryota</taxon>
        <taxon>Viridiplantae</taxon>
        <taxon>Streptophyta</taxon>
        <taxon>Embryophyta</taxon>
        <taxon>Tracheophyta</taxon>
        <taxon>Spermatophyta</taxon>
        <taxon>Magnoliopsida</taxon>
        <taxon>eudicotyledons</taxon>
        <taxon>Gunneridae</taxon>
        <taxon>Pentapetalae</taxon>
        <taxon>asterids</taxon>
        <taxon>campanulids</taxon>
        <taxon>Asterales</taxon>
        <taxon>Asteraceae</taxon>
        <taxon>Asteroideae</taxon>
        <taxon>Heliantheae alliance</taxon>
        <taxon>Eupatorieae</taxon>
        <taxon>Mikania</taxon>
    </lineage>
</organism>
<dbReference type="Proteomes" id="UP000326396">
    <property type="component" value="Linkage Group LG3"/>
</dbReference>
<evidence type="ECO:0000259" key="1">
    <source>
        <dbReference type="Pfam" id="PF10551"/>
    </source>
</evidence>
<name>A0A5N6N5J7_9ASTR</name>
<feature type="domain" description="MULE transposase" evidence="1">
    <location>
        <begin position="79"/>
        <end position="158"/>
    </location>
</feature>
<keyword evidence="3" id="KW-1185">Reference proteome</keyword>
<reference evidence="2 3" key="1">
    <citation type="submission" date="2019-05" db="EMBL/GenBank/DDBJ databases">
        <title>Mikania micrantha, genome provides insights into the molecular mechanism of rapid growth.</title>
        <authorList>
            <person name="Liu B."/>
        </authorList>
    </citation>
    <scope>NUCLEOTIDE SEQUENCE [LARGE SCALE GENOMIC DNA]</scope>
    <source>
        <strain evidence="2">NLD-2019</strain>
        <tissue evidence="2">Leaf</tissue>
    </source>
</reference>
<sequence>MRSVSSGGGVRKEIENIHGSCDTNFMELPSYMRELQSRNKGTVVQWLHHPHGTSQCRNFKYVFWAFKLSIDAFHLCQPVISVEETHLKGPYRSKLLIVVSKNANNYILPVAYAIVDEETTESWSWFLKRFRDHVADDRMGPMCFLSDRHKGIIHAMTNMDDWKEPNAYIIHAEIANNCNTALPPCMWRVFNKCDGLRKITKFSCMITSRMETNDDVLLVVTEMDCHMKLSMLDSIHLHIDNSMVVIITHYATRLFRQMQVGEYKETRQKLQHYEDGGVREESTMKWTSTGTTCSTYPVYEPLGINSHCPEGQ</sequence>
<dbReference type="PANTHER" id="PTHR31973">
    <property type="entry name" value="POLYPROTEIN, PUTATIVE-RELATED"/>
    <property type="match status" value="1"/>
</dbReference>
<evidence type="ECO:0000313" key="3">
    <source>
        <dbReference type="Proteomes" id="UP000326396"/>
    </source>
</evidence>
<gene>
    <name evidence="2" type="ORF">E3N88_25585</name>
</gene>
<dbReference type="Pfam" id="PF10551">
    <property type="entry name" value="MULE"/>
    <property type="match status" value="1"/>
</dbReference>
<dbReference type="PANTHER" id="PTHR31973:SF195">
    <property type="entry name" value="MUDR FAMILY TRANSPOSASE"/>
    <property type="match status" value="1"/>
</dbReference>